<name>A0A126ZYS0_9MICC</name>
<dbReference type="Gene3D" id="3.20.80.10">
    <property type="entry name" value="Regulatory factor, effector binding domain"/>
    <property type="match status" value="1"/>
</dbReference>
<dbReference type="SMART" id="SM00871">
    <property type="entry name" value="AraC_E_bind"/>
    <property type="match status" value="1"/>
</dbReference>
<dbReference type="AlphaFoldDB" id="A0A126ZYS0"/>
<evidence type="ECO:0000313" key="2">
    <source>
        <dbReference type="EMBL" id="AMM32309.1"/>
    </source>
</evidence>
<accession>A0A126ZYS0</accession>
<dbReference type="Proteomes" id="UP000070134">
    <property type="component" value="Chromosome"/>
</dbReference>
<gene>
    <name evidence="2" type="ORF">SA2016_1633</name>
</gene>
<dbReference type="KEGG" id="satk:SA2016_1633"/>
<evidence type="ECO:0000259" key="1">
    <source>
        <dbReference type="SMART" id="SM00871"/>
    </source>
</evidence>
<reference evidence="2 3" key="1">
    <citation type="submission" date="2016-02" db="EMBL/GenBank/DDBJ databases">
        <title>Complete genome of Sinomonas atrocyanea KCTC 3377.</title>
        <authorList>
            <person name="Kim K.M."/>
        </authorList>
    </citation>
    <scope>NUCLEOTIDE SEQUENCE [LARGE SCALE GENOMIC DNA]</scope>
    <source>
        <strain evidence="2 3">KCTC 3377</strain>
    </source>
</reference>
<dbReference type="Pfam" id="PF06445">
    <property type="entry name" value="GyrI-like"/>
    <property type="match status" value="1"/>
</dbReference>
<dbReference type="STRING" id="37927.SA2016_1633"/>
<evidence type="ECO:0000313" key="3">
    <source>
        <dbReference type="Proteomes" id="UP000070134"/>
    </source>
</evidence>
<dbReference type="InterPro" id="IPR029442">
    <property type="entry name" value="GyrI-like"/>
</dbReference>
<feature type="domain" description="AraC effector-binding" evidence="1">
    <location>
        <begin position="2"/>
        <end position="152"/>
    </location>
</feature>
<protein>
    <submittedName>
        <fullName evidence="2">AraC family transcriptional regulator</fullName>
    </submittedName>
</protein>
<proteinExistence type="predicted"/>
<organism evidence="2 3">
    <name type="scientific">Sinomonas atrocyanea</name>
    <dbReference type="NCBI Taxonomy" id="37927"/>
    <lineage>
        <taxon>Bacteria</taxon>
        <taxon>Bacillati</taxon>
        <taxon>Actinomycetota</taxon>
        <taxon>Actinomycetes</taxon>
        <taxon>Micrococcales</taxon>
        <taxon>Micrococcaceae</taxon>
        <taxon>Sinomonas</taxon>
    </lineage>
</organism>
<keyword evidence="3" id="KW-1185">Reference proteome</keyword>
<dbReference type="EMBL" id="CP014518">
    <property type="protein sequence ID" value="AMM32309.1"/>
    <property type="molecule type" value="Genomic_DNA"/>
</dbReference>
<dbReference type="InterPro" id="IPR011256">
    <property type="entry name" value="Reg_factor_effector_dom_sf"/>
</dbReference>
<sequence length="162" mass="17179">MTEISVTDLPEQPTAVVRATVKMDELRGFFDGVFGTVVAAVQAQGGRVAGPPFAMYHGMPGETIDVEAGFPVTGPFTGADEVAASSLPGGRTVRALHVGPYESLAETYQEVTGWMREKGLTPAASMWEVYMSDPNAEPDPATWRTELFWPASEGSPSEGPAS</sequence>
<dbReference type="InterPro" id="IPR010499">
    <property type="entry name" value="AraC_E-bd"/>
</dbReference>
<dbReference type="RefSeq" id="WP_229710992.1">
    <property type="nucleotide sequence ID" value="NZ_BJMO01000074.1"/>
</dbReference>
<dbReference type="SUPFAM" id="SSF55136">
    <property type="entry name" value="Probable bacterial effector-binding domain"/>
    <property type="match status" value="1"/>
</dbReference>